<evidence type="ECO:0000259" key="1">
    <source>
        <dbReference type="Pfam" id="PF06985"/>
    </source>
</evidence>
<protein>
    <recommendedName>
        <fullName evidence="1">Heterokaryon incompatibility domain-containing protein</fullName>
    </recommendedName>
</protein>
<evidence type="ECO:0000313" key="2">
    <source>
        <dbReference type="EMBL" id="TRX90259.1"/>
    </source>
</evidence>
<dbReference type="InterPro" id="IPR052895">
    <property type="entry name" value="HetReg/Transcr_Mod"/>
</dbReference>
<sequence>MMAVCGSLPELPYEPKLQYDQHISGLNTIYNPIGASEFRVLNVEGRDSQGCLVVSLHCQPLQSPPPFAAISYTWNEQDRLWYGEYDACPKPIRINRELALVSDKVANILSLALKVYVFLTSDLSEKSEQVSRMGDIYSQATEVLAMIGSPSEATDIVLDSANKFAKDPSQNFVPAVLAKLLKFINGGYWTRAWILQELTMAKSILVCCGTRTADLRSIAELGRHLEDIFQSTESLSEMAEYGSYLVTALSGHLKQRVLYSGNDLASLGHGRRETLIEVLENSRQYWACADPRDMLYSRLALASDANALVPYPDYTIKVEELYKRFATNCILLTRSLKVITFANSTTMNLPTWVPDWSFKQRRWDVTGEFAKLSEEIAQLFWDEKGLPRVSQCRTELMVQGRIVGAVSKRDWLETIASGTMSFSKFSKAYHQSDIPQKGDLVCVLRSCPLLVHLRSVDDHFIVVGRHAIGRTYGVKEGLKVDDTGRKVYSFASFEGTQRLPEKIFKIR</sequence>
<dbReference type="Pfam" id="PF06985">
    <property type="entry name" value="HET"/>
    <property type="match status" value="1"/>
</dbReference>
<dbReference type="STRING" id="2512241.A0A553HQP4"/>
<feature type="domain" description="Heterokaryon incompatibility" evidence="1">
    <location>
        <begin position="68"/>
        <end position="197"/>
    </location>
</feature>
<name>A0A553HQP4_9PEZI</name>
<keyword evidence="3" id="KW-1185">Reference proteome</keyword>
<dbReference type="PANTHER" id="PTHR24148">
    <property type="entry name" value="ANKYRIN REPEAT DOMAIN-CONTAINING PROTEIN 39 HOMOLOG-RELATED"/>
    <property type="match status" value="1"/>
</dbReference>
<dbReference type="OrthoDB" id="5571888at2759"/>
<dbReference type="Proteomes" id="UP000319160">
    <property type="component" value="Unassembled WGS sequence"/>
</dbReference>
<dbReference type="InterPro" id="IPR010730">
    <property type="entry name" value="HET"/>
</dbReference>
<accession>A0A553HQP4</accession>
<comment type="caution">
    <text evidence="2">The sequence shown here is derived from an EMBL/GenBank/DDBJ whole genome shotgun (WGS) entry which is preliminary data.</text>
</comment>
<reference evidence="3" key="1">
    <citation type="submission" date="2019-06" db="EMBL/GenBank/DDBJ databases">
        <title>Draft genome sequence of the griseofulvin-producing fungus Xylaria cubensis strain G536.</title>
        <authorList>
            <person name="Mead M.E."/>
            <person name="Raja H.A."/>
            <person name="Steenwyk J.L."/>
            <person name="Knowles S.L."/>
            <person name="Oberlies N.H."/>
            <person name="Rokas A."/>
        </authorList>
    </citation>
    <scope>NUCLEOTIDE SEQUENCE [LARGE SCALE GENOMIC DNA]</scope>
    <source>
        <strain evidence="3">G536</strain>
    </source>
</reference>
<proteinExistence type="predicted"/>
<evidence type="ECO:0000313" key="3">
    <source>
        <dbReference type="Proteomes" id="UP000319160"/>
    </source>
</evidence>
<dbReference type="AlphaFoldDB" id="A0A553HQP4"/>
<organism evidence="2 3">
    <name type="scientific">Xylaria flabelliformis</name>
    <dbReference type="NCBI Taxonomy" id="2512241"/>
    <lineage>
        <taxon>Eukaryota</taxon>
        <taxon>Fungi</taxon>
        <taxon>Dikarya</taxon>
        <taxon>Ascomycota</taxon>
        <taxon>Pezizomycotina</taxon>
        <taxon>Sordariomycetes</taxon>
        <taxon>Xylariomycetidae</taxon>
        <taxon>Xylariales</taxon>
        <taxon>Xylariaceae</taxon>
        <taxon>Xylaria</taxon>
    </lineage>
</organism>
<dbReference type="PANTHER" id="PTHR24148:SF73">
    <property type="entry name" value="HET DOMAIN PROTEIN (AFU_ORTHOLOGUE AFUA_8G01020)"/>
    <property type="match status" value="1"/>
</dbReference>
<dbReference type="EMBL" id="VFLP01000057">
    <property type="protein sequence ID" value="TRX90259.1"/>
    <property type="molecule type" value="Genomic_DNA"/>
</dbReference>
<gene>
    <name evidence="2" type="ORF">FHL15_008804</name>
</gene>